<feature type="compositionally biased region" description="Low complexity" evidence="2">
    <location>
        <begin position="313"/>
        <end position="324"/>
    </location>
</feature>
<evidence type="ECO:0000313" key="4">
    <source>
        <dbReference type="Proteomes" id="UP001214628"/>
    </source>
</evidence>
<keyword evidence="4" id="KW-1185">Reference proteome</keyword>
<evidence type="ECO:0000256" key="2">
    <source>
        <dbReference type="SAM" id="MobiDB-lite"/>
    </source>
</evidence>
<proteinExistence type="predicted"/>
<reference evidence="3" key="1">
    <citation type="submission" date="2023-02" db="EMBL/GenBank/DDBJ databases">
        <title>Mating type loci evolution in Malassezia.</title>
        <authorList>
            <person name="Coelho M.A."/>
        </authorList>
    </citation>
    <scope>NUCLEOTIDE SEQUENCE</scope>
    <source>
        <strain evidence="3">CBS 14136</strain>
    </source>
</reference>
<feature type="coiled-coil region" evidence="1">
    <location>
        <begin position="123"/>
        <end position="150"/>
    </location>
</feature>
<sequence length="352" mass="38156">MSGPEGEQDERLWSLILDLSAQLTANQQVTDALKTQIDQLQGQAVHATSGFALRRFNVDLSDEKFTNEVERLNAHLTQENTMLSHEAKQLGTLLRECESTLETVMGKFRSFSHAVQQYGLDLSAYYQSRLENQTEQLDSLKRQDHQNRDEAIARLGGLVRDALKLVDGEDDEDDQDRGSAALTTATEIEQLRAENEMLRSLLSAQIPPEADILGDQPGGPTSPEKALGTLAPSSAILASSPSSVPDTELDAYIIPSEIPSQARATGMDILDNVKRGSQSFNNLEQPLEIPVETATPAASAVPERVPSPPAPSSPSNRSSEPTPSETKDQESSSSNQEIEAIASTTINVAPLL</sequence>
<dbReference type="AlphaFoldDB" id="A0AAF0F852"/>
<feature type="compositionally biased region" description="Polar residues" evidence="2">
    <location>
        <begin position="331"/>
        <end position="352"/>
    </location>
</feature>
<evidence type="ECO:0000256" key="1">
    <source>
        <dbReference type="SAM" id="Coils"/>
    </source>
</evidence>
<gene>
    <name evidence="3" type="ORF">MPSI1_003116</name>
</gene>
<feature type="region of interest" description="Disordered" evidence="2">
    <location>
        <begin position="291"/>
        <end position="352"/>
    </location>
</feature>
<evidence type="ECO:0000313" key="3">
    <source>
        <dbReference type="EMBL" id="WFD44448.1"/>
    </source>
</evidence>
<dbReference type="PANTHER" id="PTHR39472:SF1">
    <property type="entry name" value="EXPRESSED PROTEIN"/>
    <property type="match status" value="1"/>
</dbReference>
<keyword evidence="1" id="KW-0175">Coiled coil</keyword>
<dbReference type="EMBL" id="CP118378">
    <property type="protein sequence ID" value="WFD44448.1"/>
    <property type="molecule type" value="Genomic_DNA"/>
</dbReference>
<organism evidence="3 4">
    <name type="scientific">Malassezia psittaci</name>
    <dbReference type="NCBI Taxonomy" id="1821823"/>
    <lineage>
        <taxon>Eukaryota</taxon>
        <taxon>Fungi</taxon>
        <taxon>Dikarya</taxon>
        <taxon>Basidiomycota</taxon>
        <taxon>Ustilaginomycotina</taxon>
        <taxon>Malasseziomycetes</taxon>
        <taxon>Malasseziales</taxon>
        <taxon>Malasseziaceae</taxon>
        <taxon>Malassezia</taxon>
    </lineage>
</organism>
<name>A0AAF0F852_9BASI</name>
<dbReference type="Proteomes" id="UP001214628">
    <property type="component" value="Chromosome 4"/>
</dbReference>
<dbReference type="PANTHER" id="PTHR39472">
    <property type="entry name" value="EXPRESSED PROTEIN"/>
    <property type="match status" value="1"/>
</dbReference>
<accession>A0AAF0F852</accession>
<protein>
    <submittedName>
        <fullName evidence="3">Uncharacterized protein</fullName>
    </submittedName>
</protein>